<keyword evidence="7" id="KW-1185">Reference proteome</keyword>
<dbReference type="CDD" id="cd01392">
    <property type="entry name" value="HTH_LacI"/>
    <property type="match status" value="1"/>
</dbReference>
<evidence type="ECO:0000256" key="4">
    <source>
        <dbReference type="SAM" id="MobiDB-lite"/>
    </source>
</evidence>
<accession>A0ABW7UV63</accession>
<dbReference type="Pfam" id="PF00356">
    <property type="entry name" value="LacI"/>
    <property type="match status" value="1"/>
</dbReference>
<comment type="caution">
    <text evidence="6">The sequence shown here is derived from an EMBL/GenBank/DDBJ whole genome shotgun (WGS) entry which is preliminary data.</text>
</comment>
<keyword evidence="1" id="KW-0805">Transcription regulation</keyword>
<dbReference type="SUPFAM" id="SSF47413">
    <property type="entry name" value="lambda repressor-like DNA-binding domains"/>
    <property type="match status" value="1"/>
</dbReference>
<evidence type="ECO:0000256" key="1">
    <source>
        <dbReference type="ARBA" id="ARBA00023015"/>
    </source>
</evidence>
<evidence type="ECO:0000256" key="2">
    <source>
        <dbReference type="ARBA" id="ARBA00023125"/>
    </source>
</evidence>
<dbReference type="Proteomes" id="UP001611548">
    <property type="component" value="Unassembled WGS sequence"/>
</dbReference>
<evidence type="ECO:0000313" key="6">
    <source>
        <dbReference type="EMBL" id="MFI1966470.1"/>
    </source>
</evidence>
<dbReference type="InterPro" id="IPR046335">
    <property type="entry name" value="LacI/GalR-like_sensor"/>
</dbReference>
<feature type="region of interest" description="Disordered" evidence="4">
    <location>
        <begin position="303"/>
        <end position="337"/>
    </location>
</feature>
<evidence type="ECO:0000313" key="7">
    <source>
        <dbReference type="Proteomes" id="UP001611548"/>
    </source>
</evidence>
<dbReference type="PROSITE" id="PS50932">
    <property type="entry name" value="HTH_LACI_2"/>
    <property type="match status" value="1"/>
</dbReference>
<dbReference type="PANTHER" id="PTHR30146">
    <property type="entry name" value="LACI-RELATED TRANSCRIPTIONAL REPRESSOR"/>
    <property type="match status" value="1"/>
</dbReference>
<name>A0ABW7UV63_9ACTN</name>
<keyword evidence="2 6" id="KW-0238">DNA-binding</keyword>
<reference evidence="6 7" key="1">
    <citation type="submission" date="2024-10" db="EMBL/GenBank/DDBJ databases">
        <title>The Natural Products Discovery Center: Release of the First 8490 Sequenced Strains for Exploring Actinobacteria Biosynthetic Diversity.</title>
        <authorList>
            <person name="Kalkreuter E."/>
            <person name="Kautsar S.A."/>
            <person name="Yang D."/>
            <person name="Bader C.D."/>
            <person name="Teijaro C.N."/>
            <person name="Fluegel L."/>
            <person name="Davis C.M."/>
            <person name="Simpson J.R."/>
            <person name="Lauterbach L."/>
            <person name="Steele A.D."/>
            <person name="Gui C."/>
            <person name="Meng S."/>
            <person name="Li G."/>
            <person name="Viehrig K."/>
            <person name="Ye F."/>
            <person name="Su P."/>
            <person name="Kiefer A.F."/>
            <person name="Nichols A."/>
            <person name="Cepeda A.J."/>
            <person name="Yan W."/>
            <person name="Fan B."/>
            <person name="Jiang Y."/>
            <person name="Adhikari A."/>
            <person name="Zheng C.-J."/>
            <person name="Schuster L."/>
            <person name="Cowan T.M."/>
            <person name="Smanski M.J."/>
            <person name="Chevrette M.G."/>
            <person name="De Carvalho L.P.S."/>
            <person name="Shen B."/>
        </authorList>
    </citation>
    <scope>NUCLEOTIDE SEQUENCE [LARGE SCALE GENOMIC DNA]</scope>
    <source>
        <strain evidence="6 7">NPDC020327</strain>
    </source>
</reference>
<dbReference type="CDD" id="cd06267">
    <property type="entry name" value="PBP1_LacI_sugar_binding-like"/>
    <property type="match status" value="1"/>
</dbReference>
<dbReference type="InterPro" id="IPR000843">
    <property type="entry name" value="HTH_LacI"/>
</dbReference>
<keyword evidence="3" id="KW-0804">Transcription</keyword>
<organism evidence="6 7">
    <name type="scientific">Streptomyces pathocidini</name>
    <dbReference type="NCBI Taxonomy" id="1650571"/>
    <lineage>
        <taxon>Bacteria</taxon>
        <taxon>Bacillati</taxon>
        <taxon>Actinomycetota</taxon>
        <taxon>Actinomycetes</taxon>
        <taxon>Kitasatosporales</taxon>
        <taxon>Streptomycetaceae</taxon>
        <taxon>Streptomyces</taxon>
    </lineage>
</organism>
<dbReference type="RefSeq" id="WP_398719076.1">
    <property type="nucleotide sequence ID" value="NZ_JBIRWE010000009.1"/>
</dbReference>
<evidence type="ECO:0000259" key="5">
    <source>
        <dbReference type="PROSITE" id="PS50932"/>
    </source>
</evidence>
<evidence type="ECO:0000256" key="3">
    <source>
        <dbReference type="ARBA" id="ARBA00023163"/>
    </source>
</evidence>
<dbReference type="Gene3D" id="1.10.260.40">
    <property type="entry name" value="lambda repressor-like DNA-binding domains"/>
    <property type="match status" value="1"/>
</dbReference>
<protein>
    <submittedName>
        <fullName evidence="6">LacI family DNA-binding transcriptional regulator</fullName>
    </submittedName>
</protein>
<proteinExistence type="predicted"/>
<feature type="domain" description="HTH lacI-type" evidence="5">
    <location>
        <begin position="2"/>
        <end position="56"/>
    </location>
</feature>
<dbReference type="SUPFAM" id="SSF53822">
    <property type="entry name" value="Periplasmic binding protein-like I"/>
    <property type="match status" value="1"/>
</dbReference>
<dbReference type="InterPro" id="IPR010982">
    <property type="entry name" value="Lambda_DNA-bd_dom_sf"/>
</dbReference>
<sequence>MVGITDVATHAGVAVSTVSYVLSGKRPISAPTRRRVLDSVAALGYRPPAAARSRTIGLAVRVDDGTHRPLLAEFLLSASVAARRHDCNLLLLTDHEEHGVLDAALLDGLILMDIGILDSRLDTVRALPVPTVLIGLPRNPAGLACVDLDFLAAGRLCVDHLADLGHREIVLLGAPPAAYLHRAGFAERTLAGAREQAAARGVRLTHRPTEGDWDSTAGTLTRVLQERPEATALIVQNEAATPHLPPLLRSFGRAVPEDVSIVVLGSEAVATSGTPPLTCVAVPAEEMTERAVDLLTEHMARPRARHASGAHPVLLEPRITLRSSTAAPPPPGHGRPA</sequence>
<dbReference type="PANTHER" id="PTHR30146:SF153">
    <property type="entry name" value="LACTOSE OPERON REPRESSOR"/>
    <property type="match status" value="1"/>
</dbReference>
<gene>
    <name evidence="6" type="ORF">ACH429_20565</name>
</gene>
<dbReference type="InterPro" id="IPR028082">
    <property type="entry name" value="Peripla_BP_I"/>
</dbReference>
<dbReference type="SMART" id="SM00354">
    <property type="entry name" value="HTH_LACI"/>
    <property type="match status" value="1"/>
</dbReference>
<dbReference type="Gene3D" id="3.40.50.2300">
    <property type="match status" value="2"/>
</dbReference>
<feature type="compositionally biased region" description="Pro residues" evidence="4">
    <location>
        <begin position="327"/>
        <end position="337"/>
    </location>
</feature>
<dbReference type="EMBL" id="JBIRWE010000009">
    <property type="protein sequence ID" value="MFI1966470.1"/>
    <property type="molecule type" value="Genomic_DNA"/>
</dbReference>
<dbReference type="GO" id="GO:0003677">
    <property type="term" value="F:DNA binding"/>
    <property type="evidence" value="ECO:0007669"/>
    <property type="project" value="UniProtKB-KW"/>
</dbReference>
<dbReference type="Pfam" id="PF13377">
    <property type="entry name" value="Peripla_BP_3"/>
    <property type="match status" value="1"/>
</dbReference>